<feature type="compositionally biased region" description="Basic residues" evidence="1">
    <location>
        <begin position="104"/>
        <end position="117"/>
    </location>
</feature>
<sequence length="117" mass="13197">MWPACSEGTLKAELFSNPCSLLNTPWKTRWQSTQFSTSCRLHKVTSPAGPLVPPSPQTPPSQADLPKPEPSPPEQTDKQCPPPPPQYASMYPSLEEEEANEMRRKLRPRKEKKNSKK</sequence>
<evidence type="ECO:0000313" key="2">
    <source>
        <dbReference type="EMBL" id="KAF5907856.1"/>
    </source>
</evidence>
<dbReference type="AlphaFoldDB" id="A0A8J4U0R5"/>
<comment type="caution">
    <text evidence="2">The sequence shown here is derived from an EMBL/GenBank/DDBJ whole genome shotgun (WGS) entry which is preliminary data.</text>
</comment>
<accession>A0A8J4U0R5</accession>
<reference evidence="2" key="1">
    <citation type="submission" date="2020-07" db="EMBL/GenBank/DDBJ databases">
        <title>Clarias magur genome sequencing, assembly and annotation.</title>
        <authorList>
            <person name="Kushwaha B."/>
            <person name="Kumar R."/>
            <person name="Das P."/>
            <person name="Joshi C.G."/>
            <person name="Kumar D."/>
            <person name="Nagpure N.S."/>
            <person name="Pandey M."/>
            <person name="Agarwal S."/>
            <person name="Srivastava S."/>
            <person name="Singh M."/>
            <person name="Sahoo L."/>
            <person name="Jayasankar P."/>
            <person name="Meher P.K."/>
            <person name="Koringa P.G."/>
            <person name="Iquebal M.A."/>
            <person name="Das S.P."/>
            <person name="Bit A."/>
            <person name="Patnaik S."/>
            <person name="Patel N."/>
            <person name="Shah T.M."/>
            <person name="Hinsu A."/>
            <person name="Jena J.K."/>
        </authorList>
    </citation>
    <scope>NUCLEOTIDE SEQUENCE</scope>
    <source>
        <strain evidence="2">CIFAMagur01</strain>
        <tissue evidence="2">Testis</tissue>
    </source>
</reference>
<gene>
    <name evidence="2" type="ORF">DAT39_002471</name>
</gene>
<feature type="region of interest" description="Disordered" evidence="1">
    <location>
        <begin position="40"/>
        <end position="117"/>
    </location>
</feature>
<evidence type="ECO:0000256" key="1">
    <source>
        <dbReference type="SAM" id="MobiDB-lite"/>
    </source>
</evidence>
<organism evidence="2 3">
    <name type="scientific">Clarias magur</name>
    <name type="common">Asian catfish</name>
    <name type="synonym">Macropteronotus magur</name>
    <dbReference type="NCBI Taxonomy" id="1594786"/>
    <lineage>
        <taxon>Eukaryota</taxon>
        <taxon>Metazoa</taxon>
        <taxon>Chordata</taxon>
        <taxon>Craniata</taxon>
        <taxon>Vertebrata</taxon>
        <taxon>Euteleostomi</taxon>
        <taxon>Actinopterygii</taxon>
        <taxon>Neopterygii</taxon>
        <taxon>Teleostei</taxon>
        <taxon>Ostariophysi</taxon>
        <taxon>Siluriformes</taxon>
        <taxon>Clariidae</taxon>
        <taxon>Clarias</taxon>
    </lineage>
</organism>
<dbReference type="EMBL" id="QNUK01000018">
    <property type="protein sequence ID" value="KAF5907856.1"/>
    <property type="molecule type" value="Genomic_DNA"/>
</dbReference>
<name>A0A8J4U0R5_CLAMG</name>
<protein>
    <submittedName>
        <fullName evidence="2">Uncharacterized protein</fullName>
    </submittedName>
</protein>
<dbReference type="Proteomes" id="UP000727407">
    <property type="component" value="Unassembled WGS sequence"/>
</dbReference>
<evidence type="ECO:0000313" key="3">
    <source>
        <dbReference type="Proteomes" id="UP000727407"/>
    </source>
</evidence>
<proteinExistence type="predicted"/>
<keyword evidence="3" id="KW-1185">Reference proteome</keyword>
<feature type="compositionally biased region" description="Pro residues" evidence="1">
    <location>
        <begin position="50"/>
        <end position="59"/>
    </location>
</feature>